<dbReference type="RefSeq" id="WP_275821497.1">
    <property type="nucleotide sequence ID" value="NZ_JARHUD010000004.1"/>
</dbReference>
<gene>
    <name evidence="3" type="ORF">P2G67_07220</name>
</gene>
<dbReference type="Proteomes" id="UP001215503">
    <property type="component" value="Unassembled WGS sequence"/>
</dbReference>
<reference evidence="3 4" key="1">
    <citation type="submission" date="2023-03" db="EMBL/GenBank/DDBJ databases">
        <title>Fodinicurvata sp. CAU 1616 isolated from sea sendiment.</title>
        <authorList>
            <person name="Kim W."/>
        </authorList>
    </citation>
    <scope>NUCLEOTIDE SEQUENCE [LARGE SCALE GENOMIC DNA]</scope>
    <source>
        <strain evidence="3 4">CAU 1616</strain>
    </source>
</reference>
<keyword evidence="2" id="KW-0732">Signal</keyword>
<feature type="signal peptide" evidence="2">
    <location>
        <begin position="1"/>
        <end position="40"/>
    </location>
</feature>
<accession>A0ABT5YLF8</accession>
<feature type="chain" id="PRO_5045841259" description="AAA+ family ATPase" evidence="2">
    <location>
        <begin position="41"/>
        <end position="126"/>
    </location>
</feature>
<feature type="region of interest" description="Disordered" evidence="1">
    <location>
        <begin position="38"/>
        <end position="64"/>
    </location>
</feature>
<evidence type="ECO:0000313" key="4">
    <source>
        <dbReference type="Proteomes" id="UP001215503"/>
    </source>
</evidence>
<organism evidence="3 4">
    <name type="scientific">Aquibaculum arenosum</name>
    <dbReference type="NCBI Taxonomy" id="3032591"/>
    <lineage>
        <taxon>Bacteria</taxon>
        <taxon>Pseudomonadati</taxon>
        <taxon>Pseudomonadota</taxon>
        <taxon>Alphaproteobacteria</taxon>
        <taxon>Rhodospirillales</taxon>
        <taxon>Rhodovibrionaceae</taxon>
        <taxon>Aquibaculum</taxon>
    </lineage>
</organism>
<sequence length="126" mass="13728">MKRHHGTTRRTAPLSVVSRLMPPIAMALLASSLATAPVLAQEEEPPGAIEPESGTSENAPEEMAREGVELLLRALRGFLSSVPQYGLPRIEENGDIVIPRLNREEENEQDGDDTDGSDDSPEEIRT</sequence>
<dbReference type="EMBL" id="JARHUD010000004">
    <property type="protein sequence ID" value="MDF2095764.1"/>
    <property type="molecule type" value="Genomic_DNA"/>
</dbReference>
<comment type="caution">
    <text evidence="3">The sequence shown here is derived from an EMBL/GenBank/DDBJ whole genome shotgun (WGS) entry which is preliminary data.</text>
</comment>
<proteinExistence type="predicted"/>
<protein>
    <recommendedName>
        <fullName evidence="5">AAA+ family ATPase</fullName>
    </recommendedName>
</protein>
<evidence type="ECO:0000256" key="1">
    <source>
        <dbReference type="SAM" id="MobiDB-lite"/>
    </source>
</evidence>
<name>A0ABT5YLF8_9PROT</name>
<evidence type="ECO:0000313" key="3">
    <source>
        <dbReference type="EMBL" id="MDF2095764.1"/>
    </source>
</evidence>
<evidence type="ECO:0008006" key="5">
    <source>
        <dbReference type="Google" id="ProtNLM"/>
    </source>
</evidence>
<feature type="compositionally biased region" description="Acidic residues" evidence="1">
    <location>
        <begin position="105"/>
        <end position="126"/>
    </location>
</feature>
<feature type="region of interest" description="Disordered" evidence="1">
    <location>
        <begin position="89"/>
        <end position="126"/>
    </location>
</feature>
<keyword evidence="4" id="KW-1185">Reference proteome</keyword>
<evidence type="ECO:0000256" key="2">
    <source>
        <dbReference type="SAM" id="SignalP"/>
    </source>
</evidence>